<evidence type="ECO:0000313" key="11">
    <source>
        <dbReference type="Proteomes" id="UP000244338"/>
    </source>
</evidence>
<evidence type="ECO:0000313" key="10">
    <source>
        <dbReference type="EMBL" id="PTQ55735.1"/>
    </source>
</evidence>
<dbReference type="Pfam" id="PF13193">
    <property type="entry name" value="AMP-binding_C"/>
    <property type="match status" value="1"/>
</dbReference>
<dbReference type="AlphaFoldDB" id="A0A2R6XZ90"/>
<feature type="domain" description="AMP-dependent synthetase/ligase" evidence="7">
    <location>
        <begin position="93"/>
        <end position="472"/>
    </location>
</feature>
<feature type="domain" description="Acetyl-coenzyme A synthetase N-terminal" evidence="9">
    <location>
        <begin position="40"/>
        <end position="90"/>
    </location>
</feature>
<keyword evidence="3" id="KW-0436">Ligase</keyword>
<feature type="domain" description="AMP-binding enzyme C-terminal" evidence="8">
    <location>
        <begin position="534"/>
        <end position="612"/>
    </location>
</feature>
<dbReference type="NCBIfam" id="NF001208">
    <property type="entry name" value="PRK00174.1"/>
    <property type="match status" value="1"/>
</dbReference>
<evidence type="ECO:0000256" key="4">
    <source>
        <dbReference type="ARBA" id="ARBA00022741"/>
    </source>
</evidence>
<evidence type="ECO:0000256" key="1">
    <source>
        <dbReference type="ARBA" id="ARBA00006432"/>
    </source>
</evidence>
<comment type="similarity">
    <text evidence="1">Belongs to the ATP-dependent AMP-binding enzyme family.</text>
</comment>
<dbReference type="Pfam" id="PF00501">
    <property type="entry name" value="AMP-binding"/>
    <property type="match status" value="1"/>
</dbReference>
<dbReference type="InterPro" id="IPR032387">
    <property type="entry name" value="ACAS_N"/>
</dbReference>
<evidence type="ECO:0000259" key="9">
    <source>
        <dbReference type="Pfam" id="PF16177"/>
    </source>
</evidence>
<keyword evidence="5" id="KW-0067">ATP-binding</keyword>
<dbReference type="GO" id="GO:0003987">
    <property type="term" value="F:acetate-CoA ligase activity"/>
    <property type="evidence" value="ECO:0007669"/>
    <property type="project" value="UniProtKB-EC"/>
</dbReference>
<reference evidence="11" key="1">
    <citation type="journal article" date="2018" name="Sci. Rep.">
        <title>Lignite coal burning seam in the remote Altai Mountains harbors a hydrogen-driven thermophilic microbial community.</title>
        <authorList>
            <person name="Kadnikov V.V."/>
            <person name="Mardanov A.V."/>
            <person name="Ivasenko D.A."/>
            <person name="Antsiferov D.V."/>
            <person name="Beletsky A.V."/>
            <person name="Karnachuk O.V."/>
            <person name="Ravin N.V."/>
        </authorList>
    </citation>
    <scope>NUCLEOTIDE SEQUENCE [LARGE SCALE GENOMIC DNA]</scope>
</reference>
<dbReference type="Proteomes" id="UP000244338">
    <property type="component" value="Unassembled WGS sequence"/>
</dbReference>
<gene>
    <name evidence="10" type="ORF">BSOLF_1530</name>
</gene>
<evidence type="ECO:0000256" key="5">
    <source>
        <dbReference type="ARBA" id="ARBA00022840"/>
    </source>
</evidence>
<comment type="caution">
    <text evidence="10">The sequence shown here is derived from an EMBL/GenBank/DDBJ whole genome shotgun (WGS) entry which is preliminary data.</text>
</comment>
<keyword evidence="6" id="KW-0007">Acetylation</keyword>
<dbReference type="InterPro" id="IPR000873">
    <property type="entry name" value="AMP-dep_synth/lig_dom"/>
</dbReference>
<dbReference type="Gene3D" id="3.40.50.12780">
    <property type="entry name" value="N-terminal domain of ligase-like"/>
    <property type="match status" value="1"/>
</dbReference>
<dbReference type="InterPro" id="IPR042099">
    <property type="entry name" value="ANL_N_sf"/>
</dbReference>
<dbReference type="Gene3D" id="3.30.300.30">
    <property type="match status" value="1"/>
</dbReference>
<dbReference type="PANTHER" id="PTHR24095">
    <property type="entry name" value="ACETYL-COENZYME A SYNTHETASE"/>
    <property type="match status" value="1"/>
</dbReference>
<dbReference type="PANTHER" id="PTHR24095:SF14">
    <property type="entry name" value="ACETYL-COENZYME A SYNTHETASE 1"/>
    <property type="match status" value="1"/>
</dbReference>
<organism evidence="10 11">
    <name type="scientific">Candidatus Carbonibacillus altaicus</name>
    <dbReference type="NCBI Taxonomy" id="2163959"/>
    <lineage>
        <taxon>Bacteria</taxon>
        <taxon>Bacillati</taxon>
        <taxon>Bacillota</taxon>
        <taxon>Bacilli</taxon>
        <taxon>Bacillales</taxon>
        <taxon>Candidatus Carbonibacillus</taxon>
    </lineage>
</organism>
<dbReference type="EMBL" id="PEBX01000079">
    <property type="protein sequence ID" value="PTQ55735.1"/>
    <property type="molecule type" value="Genomic_DNA"/>
</dbReference>
<dbReference type="EC" id="6.2.1.1" evidence="2"/>
<dbReference type="Pfam" id="PF16177">
    <property type="entry name" value="ACAS_N"/>
    <property type="match status" value="1"/>
</dbReference>
<evidence type="ECO:0000256" key="6">
    <source>
        <dbReference type="ARBA" id="ARBA00022990"/>
    </source>
</evidence>
<proteinExistence type="inferred from homology"/>
<sequence length="652" mass="72935">MSEIFKKKEVHKQDSFSYLVPPTPALKQMQTLTVEEGVELLQKKASDPALYWADIANELEWFTPWLQTVEGDIQNFRYFVGGLTNVSYNCLDRHLPHHRNKVALFYEREDGFQEVWTYQRLYDETNRLAAALSRLGLKKGDRLAIYMTNTPEVFAAIHAAYRLGVIYTVMFAGFSKEAIESRLRDFEPHVVITADGTLRRGKIVPMKATLDQALEHLPKIRKVIVKRRLAADIPWLTRDLDYDALLREERGKVEPVAMEANEPGFVIYTSGTTAQPKGLVHSGVGFLVGTYANVKWSLDIKPEDVYWCTADVGWLTFPIFALIGGLAHAATLVVYEGAPDYPDPGRFYAILERYRVNKVFTAPTLLRMLRRAGDEWIRGTDDLVLIALVGEPLDPDTYAWTRDQLGGGRIFVNNTYGQTETGTAWASSIVGLTPTAPGSCGHALPGYEARVVDEKGEILPPGQLGYLVLTKPFPSLARTVWGNHERYLELYFSQIEGAYFSGDAAEIDAFGQLWVRSRVDDVINVSGHRIGTMELEAALINHPAVSEAAVIGEPDPVKGEVPVAFVILRKGYEDSAEMESALIEQVEKALGSYARPKAVHIVPTLPRTRSGKIMRRLLKELMQKGEMSGDITTLDNPESIEVLKTYRASLPE</sequence>
<accession>A0A2R6XZ90</accession>
<dbReference type="GO" id="GO:0005829">
    <property type="term" value="C:cytosol"/>
    <property type="evidence" value="ECO:0007669"/>
    <property type="project" value="TreeGrafter"/>
</dbReference>
<name>A0A2R6XZ90_9BACL</name>
<evidence type="ECO:0000256" key="3">
    <source>
        <dbReference type="ARBA" id="ARBA00022598"/>
    </source>
</evidence>
<dbReference type="InterPro" id="IPR025110">
    <property type="entry name" value="AMP-bd_C"/>
</dbReference>
<keyword evidence="4" id="KW-0547">Nucleotide-binding</keyword>
<evidence type="ECO:0000256" key="2">
    <source>
        <dbReference type="ARBA" id="ARBA00013275"/>
    </source>
</evidence>
<evidence type="ECO:0000259" key="8">
    <source>
        <dbReference type="Pfam" id="PF13193"/>
    </source>
</evidence>
<evidence type="ECO:0000259" key="7">
    <source>
        <dbReference type="Pfam" id="PF00501"/>
    </source>
</evidence>
<protein>
    <recommendedName>
        <fullName evidence="2">acetate--CoA ligase</fullName>
        <ecNumber evidence="2">6.2.1.1</ecNumber>
    </recommendedName>
</protein>
<dbReference type="InterPro" id="IPR045851">
    <property type="entry name" value="AMP-bd_C_sf"/>
</dbReference>
<dbReference type="GO" id="GO:0006085">
    <property type="term" value="P:acetyl-CoA biosynthetic process"/>
    <property type="evidence" value="ECO:0007669"/>
    <property type="project" value="TreeGrafter"/>
</dbReference>
<dbReference type="GO" id="GO:0005524">
    <property type="term" value="F:ATP binding"/>
    <property type="evidence" value="ECO:0007669"/>
    <property type="project" value="UniProtKB-KW"/>
</dbReference>
<dbReference type="SUPFAM" id="SSF56801">
    <property type="entry name" value="Acetyl-CoA synthetase-like"/>
    <property type="match status" value="1"/>
</dbReference>